<dbReference type="RefSeq" id="WP_388005902.1">
    <property type="nucleotide sequence ID" value="NZ_JBHUEE010000004.1"/>
</dbReference>
<dbReference type="Gene3D" id="3.90.79.10">
    <property type="entry name" value="Nucleoside Triphosphate Pyrophosphohydrolase"/>
    <property type="match status" value="1"/>
</dbReference>
<accession>A0ABW4L5Q1</accession>
<evidence type="ECO:0000313" key="4">
    <source>
        <dbReference type="Proteomes" id="UP001597277"/>
    </source>
</evidence>
<dbReference type="EMBL" id="JBHUEE010000004">
    <property type="protein sequence ID" value="MFD1718168.1"/>
    <property type="molecule type" value="Genomic_DNA"/>
</dbReference>
<dbReference type="SUPFAM" id="SSF55811">
    <property type="entry name" value="Nudix"/>
    <property type="match status" value="1"/>
</dbReference>
<dbReference type="InterPro" id="IPR000086">
    <property type="entry name" value="NUDIX_hydrolase_dom"/>
</dbReference>
<organism evidence="3 4">
    <name type="scientific">Georgenia deserti</name>
    <dbReference type="NCBI Taxonomy" id="2093781"/>
    <lineage>
        <taxon>Bacteria</taxon>
        <taxon>Bacillati</taxon>
        <taxon>Actinomycetota</taxon>
        <taxon>Actinomycetes</taxon>
        <taxon>Micrococcales</taxon>
        <taxon>Bogoriellaceae</taxon>
        <taxon>Georgenia</taxon>
    </lineage>
</organism>
<dbReference type="Proteomes" id="UP001597277">
    <property type="component" value="Unassembled WGS sequence"/>
</dbReference>
<feature type="domain" description="Nudix hydrolase" evidence="2">
    <location>
        <begin position="49"/>
        <end position="187"/>
    </location>
</feature>
<protein>
    <submittedName>
        <fullName evidence="3">NUDIX domain-containing protein</fullName>
    </submittedName>
</protein>
<evidence type="ECO:0000313" key="3">
    <source>
        <dbReference type="EMBL" id="MFD1718168.1"/>
    </source>
</evidence>
<comment type="caution">
    <text evidence="3">The sequence shown here is derived from an EMBL/GenBank/DDBJ whole genome shotgun (WGS) entry which is preliminary data.</text>
</comment>
<keyword evidence="1" id="KW-0378">Hydrolase</keyword>
<dbReference type="CDD" id="cd24158">
    <property type="entry name" value="NUDIX_ADPRase_Rv1700"/>
    <property type="match status" value="1"/>
</dbReference>
<name>A0ABW4L5Q1_9MICO</name>
<sequence length="211" mass="23509">MSEDLADVKDTGREVLSSRRIHSGRVVGLVGDEVRLAPDDESAVLREYVDHPGAVAVVALRGEPGDEEILLLSQYRHPVRGVLWEVPAGLLDVDGEEYLLAARRELGEEADLRAARWDVLVDFFTSPGGSDESVRIYLARDLSDVAEDERHERHEEERDMELRWVPLDDAVTAVHEGRIHNPATVVGILAAASARARDWAPLRPVDAPWMR</sequence>
<dbReference type="InterPro" id="IPR015797">
    <property type="entry name" value="NUDIX_hydrolase-like_dom_sf"/>
</dbReference>
<dbReference type="PANTHER" id="PTHR11839">
    <property type="entry name" value="UDP/ADP-SUGAR PYROPHOSPHATASE"/>
    <property type="match status" value="1"/>
</dbReference>
<reference evidence="4" key="1">
    <citation type="journal article" date="2019" name="Int. J. Syst. Evol. Microbiol.">
        <title>The Global Catalogue of Microorganisms (GCM) 10K type strain sequencing project: providing services to taxonomists for standard genome sequencing and annotation.</title>
        <authorList>
            <consortium name="The Broad Institute Genomics Platform"/>
            <consortium name="The Broad Institute Genome Sequencing Center for Infectious Disease"/>
            <person name="Wu L."/>
            <person name="Ma J."/>
        </authorList>
    </citation>
    <scope>NUCLEOTIDE SEQUENCE [LARGE SCALE GENOMIC DNA]</scope>
    <source>
        <strain evidence="4">JCM 17130</strain>
    </source>
</reference>
<dbReference type="Pfam" id="PF00293">
    <property type="entry name" value="NUDIX"/>
    <property type="match status" value="1"/>
</dbReference>
<dbReference type="PANTHER" id="PTHR11839:SF31">
    <property type="entry name" value="ADP-RIBOSE PYROPHOSPHATASE"/>
    <property type="match status" value="1"/>
</dbReference>
<dbReference type="PROSITE" id="PS51462">
    <property type="entry name" value="NUDIX"/>
    <property type="match status" value="1"/>
</dbReference>
<proteinExistence type="predicted"/>
<evidence type="ECO:0000256" key="1">
    <source>
        <dbReference type="ARBA" id="ARBA00022801"/>
    </source>
</evidence>
<gene>
    <name evidence="3" type="ORF">ACFSE6_09995</name>
</gene>
<evidence type="ECO:0000259" key="2">
    <source>
        <dbReference type="PROSITE" id="PS51462"/>
    </source>
</evidence>
<keyword evidence="4" id="KW-1185">Reference proteome</keyword>